<organism evidence="1 2">
    <name type="scientific">Funneliformis caledonium</name>
    <dbReference type="NCBI Taxonomy" id="1117310"/>
    <lineage>
        <taxon>Eukaryota</taxon>
        <taxon>Fungi</taxon>
        <taxon>Fungi incertae sedis</taxon>
        <taxon>Mucoromycota</taxon>
        <taxon>Glomeromycotina</taxon>
        <taxon>Glomeromycetes</taxon>
        <taxon>Glomerales</taxon>
        <taxon>Glomeraceae</taxon>
        <taxon>Funneliformis</taxon>
    </lineage>
</organism>
<feature type="non-terminal residue" evidence="1">
    <location>
        <position position="60"/>
    </location>
</feature>
<proteinExistence type="predicted"/>
<protein>
    <submittedName>
        <fullName evidence="1">13579_t:CDS:1</fullName>
    </submittedName>
</protein>
<dbReference type="EMBL" id="CAJVPQ010000962">
    <property type="protein sequence ID" value="CAG8523494.1"/>
    <property type="molecule type" value="Genomic_DNA"/>
</dbReference>
<comment type="caution">
    <text evidence="1">The sequence shown here is derived from an EMBL/GenBank/DDBJ whole genome shotgun (WGS) entry which is preliminary data.</text>
</comment>
<sequence length="60" mass="7088">MIHLLNGSSKHYLAFMKWYKPAVTANIRFLFANKDSDDFTNDPEFWKKEFFNTSVDSIIP</sequence>
<dbReference type="Proteomes" id="UP000789570">
    <property type="component" value="Unassembled WGS sequence"/>
</dbReference>
<gene>
    <name evidence="1" type="ORF">FCALED_LOCUS4821</name>
</gene>
<keyword evidence="2" id="KW-1185">Reference proteome</keyword>
<evidence type="ECO:0000313" key="1">
    <source>
        <dbReference type="EMBL" id="CAG8523494.1"/>
    </source>
</evidence>
<dbReference type="OrthoDB" id="2414833at2759"/>
<reference evidence="1" key="1">
    <citation type="submission" date="2021-06" db="EMBL/GenBank/DDBJ databases">
        <authorList>
            <person name="Kallberg Y."/>
            <person name="Tangrot J."/>
            <person name="Rosling A."/>
        </authorList>
    </citation>
    <scope>NUCLEOTIDE SEQUENCE</scope>
    <source>
        <strain evidence="1">UK204</strain>
    </source>
</reference>
<evidence type="ECO:0000313" key="2">
    <source>
        <dbReference type="Proteomes" id="UP000789570"/>
    </source>
</evidence>
<accession>A0A9N9ABT7</accession>
<dbReference type="AlphaFoldDB" id="A0A9N9ABT7"/>
<name>A0A9N9ABT7_9GLOM</name>